<evidence type="ECO:0000313" key="11">
    <source>
        <dbReference type="Proteomes" id="UP000298781"/>
    </source>
</evidence>
<dbReference type="SUPFAM" id="SSF53597">
    <property type="entry name" value="Dihydrofolate reductase-like"/>
    <property type="match status" value="1"/>
</dbReference>
<dbReference type="OrthoDB" id="9804315at2"/>
<dbReference type="CDD" id="cd00209">
    <property type="entry name" value="DHFR"/>
    <property type="match status" value="1"/>
</dbReference>
<dbReference type="GO" id="GO:0006730">
    <property type="term" value="P:one-carbon metabolic process"/>
    <property type="evidence" value="ECO:0007669"/>
    <property type="project" value="UniProtKB-KW"/>
</dbReference>
<dbReference type="GO" id="GO:0046452">
    <property type="term" value="P:dihydrofolate metabolic process"/>
    <property type="evidence" value="ECO:0007669"/>
    <property type="project" value="TreeGrafter"/>
</dbReference>
<keyword evidence="11" id="KW-1185">Reference proteome</keyword>
<dbReference type="PANTHER" id="PTHR48069:SF3">
    <property type="entry name" value="DIHYDROFOLATE REDUCTASE"/>
    <property type="match status" value="1"/>
</dbReference>
<keyword evidence="5 8" id="KW-0521">NADP</keyword>
<evidence type="ECO:0000256" key="8">
    <source>
        <dbReference type="PIRNR" id="PIRNR000194"/>
    </source>
</evidence>
<comment type="similarity">
    <text evidence="2 8">Belongs to the dihydrofolate reductase family.</text>
</comment>
<dbReference type="GO" id="GO:0046655">
    <property type="term" value="P:folic acid metabolic process"/>
    <property type="evidence" value="ECO:0007669"/>
    <property type="project" value="TreeGrafter"/>
</dbReference>
<dbReference type="Pfam" id="PF00186">
    <property type="entry name" value="DHFR_1"/>
    <property type="match status" value="1"/>
</dbReference>
<evidence type="ECO:0000256" key="2">
    <source>
        <dbReference type="ARBA" id="ARBA00009539"/>
    </source>
</evidence>
<dbReference type="GO" id="GO:0004146">
    <property type="term" value="F:dihydrofolate reductase activity"/>
    <property type="evidence" value="ECO:0007669"/>
    <property type="project" value="UniProtKB-EC"/>
</dbReference>
<evidence type="ECO:0000256" key="6">
    <source>
        <dbReference type="ARBA" id="ARBA00023002"/>
    </source>
</evidence>
<dbReference type="PRINTS" id="PR00070">
    <property type="entry name" value="DHFR"/>
</dbReference>
<evidence type="ECO:0000256" key="1">
    <source>
        <dbReference type="ARBA" id="ARBA00004903"/>
    </source>
</evidence>
<dbReference type="RefSeq" id="WP_136961234.1">
    <property type="nucleotide sequence ID" value="NZ_CP039690.1"/>
</dbReference>
<evidence type="ECO:0000256" key="7">
    <source>
        <dbReference type="ARBA" id="ARBA00025067"/>
    </source>
</evidence>
<dbReference type="InterPro" id="IPR001796">
    <property type="entry name" value="DHFR_dom"/>
</dbReference>
<sequence length="172" mass="18220">MTPVLLIAAVASNGVIGRDNALLWRLKSDMAGFRAATLGKPVVMGRKTFESLGRPLPRRLNIVVTRHPGLSLAGAVVASGLDVALAVARAETLRSGATEIVVMGGAEIYAQAMAFADRLLITHVEAAPDGDTFFPLIDLSVWAGRDISAHPAGPVDDYAFRVVEYRRAARSA</sequence>
<dbReference type="GO" id="GO:0005829">
    <property type="term" value="C:cytosol"/>
    <property type="evidence" value="ECO:0007669"/>
    <property type="project" value="TreeGrafter"/>
</dbReference>
<evidence type="ECO:0000256" key="3">
    <source>
        <dbReference type="ARBA" id="ARBA00012856"/>
    </source>
</evidence>
<comment type="pathway">
    <text evidence="1 8">Cofactor biosynthesis; tetrahydrofolate biosynthesis; 5,6,7,8-tetrahydrofolate from 7,8-dihydrofolate: step 1/1.</text>
</comment>
<accession>A0A4D7B5W6</accession>
<dbReference type="PANTHER" id="PTHR48069">
    <property type="entry name" value="DIHYDROFOLATE REDUCTASE"/>
    <property type="match status" value="1"/>
</dbReference>
<dbReference type="AlphaFoldDB" id="A0A4D7B5W6"/>
<dbReference type="EMBL" id="CP039690">
    <property type="protein sequence ID" value="QCI65788.1"/>
    <property type="molecule type" value="Genomic_DNA"/>
</dbReference>
<gene>
    <name evidence="10" type="ORF">E8M01_17160</name>
</gene>
<comment type="function">
    <text evidence="7 8">Key enzyme in folate metabolism. Catalyzes an essential reaction for de novo glycine and purine synthesis, and for DNA precursor synthesis.</text>
</comment>
<proteinExistence type="inferred from homology"/>
<organism evidence="10 11">
    <name type="scientific">Phreatobacter stygius</name>
    <dbReference type="NCBI Taxonomy" id="1940610"/>
    <lineage>
        <taxon>Bacteria</taxon>
        <taxon>Pseudomonadati</taxon>
        <taxon>Pseudomonadota</taxon>
        <taxon>Alphaproteobacteria</taxon>
        <taxon>Hyphomicrobiales</taxon>
        <taxon>Phreatobacteraceae</taxon>
        <taxon>Phreatobacter</taxon>
    </lineage>
</organism>
<protein>
    <recommendedName>
        <fullName evidence="3 8">Dihydrofolate reductase</fullName>
        <ecNumber evidence="3 8">1.5.1.3</ecNumber>
    </recommendedName>
</protein>
<dbReference type="InterPro" id="IPR024072">
    <property type="entry name" value="DHFR-like_dom_sf"/>
</dbReference>
<dbReference type="Gene3D" id="3.40.430.10">
    <property type="entry name" value="Dihydrofolate Reductase, subunit A"/>
    <property type="match status" value="1"/>
</dbReference>
<dbReference type="PROSITE" id="PS51330">
    <property type="entry name" value="DHFR_2"/>
    <property type="match status" value="1"/>
</dbReference>
<dbReference type="Proteomes" id="UP000298781">
    <property type="component" value="Chromosome"/>
</dbReference>
<dbReference type="EC" id="1.5.1.3" evidence="3 8"/>
<dbReference type="GO" id="GO:0046654">
    <property type="term" value="P:tetrahydrofolate biosynthetic process"/>
    <property type="evidence" value="ECO:0007669"/>
    <property type="project" value="UniProtKB-UniPathway"/>
</dbReference>
<keyword evidence="6 8" id="KW-0560">Oxidoreductase</keyword>
<evidence type="ECO:0000313" key="10">
    <source>
        <dbReference type="EMBL" id="QCI65788.1"/>
    </source>
</evidence>
<evidence type="ECO:0000256" key="5">
    <source>
        <dbReference type="ARBA" id="ARBA00022857"/>
    </source>
</evidence>
<dbReference type="InterPro" id="IPR012259">
    <property type="entry name" value="DHFR"/>
</dbReference>
<keyword evidence="4 8" id="KW-0554">One-carbon metabolism</keyword>
<reference evidence="10 11" key="1">
    <citation type="submission" date="2019-04" db="EMBL/GenBank/DDBJ databases">
        <title>Phreatobacter aquaticus sp. nov.</title>
        <authorList>
            <person name="Choi A."/>
        </authorList>
    </citation>
    <scope>NUCLEOTIDE SEQUENCE [LARGE SCALE GENOMIC DNA]</scope>
    <source>
        <strain evidence="10 11">KCTC 52518</strain>
    </source>
</reference>
<evidence type="ECO:0000256" key="4">
    <source>
        <dbReference type="ARBA" id="ARBA00022563"/>
    </source>
</evidence>
<dbReference type="PIRSF" id="PIRSF000194">
    <property type="entry name" value="DHFR"/>
    <property type="match status" value="1"/>
</dbReference>
<dbReference type="UniPathway" id="UPA00077">
    <property type="reaction ID" value="UER00158"/>
</dbReference>
<comment type="catalytic activity">
    <reaction evidence="8">
        <text>(6S)-5,6,7,8-tetrahydrofolate + NADP(+) = 7,8-dihydrofolate + NADPH + H(+)</text>
        <dbReference type="Rhea" id="RHEA:15009"/>
        <dbReference type="ChEBI" id="CHEBI:15378"/>
        <dbReference type="ChEBI" id="CHEBI:57451"/>
        <dbReference type="ChEBI" id="CHEBI:57453"/>
        <dbReference type="ChEBI" id="CHEBI:57783"/>
        <dbReference type="ChEBI" id="CHEBI:58349"/>
        <dbReference type="EC" id="1.5.1.3"/>
    </reaction>
</comment>
<name>A0A4D7B5W6_9HYPH</name>
<evidence type="ECO:0000259" key="9">
    <source>
        <dbReference type="PROSITE" id="PS51330"/>
    </source>
</evidence>
<feature type="domain" description="DHFR" evidence="9">
    <location>
        <begin position="3"/>
        <end position="167"/>
    </location>
</feature>
<dbReference type="KEGG" id="pstg:E8M01_17160"/>
<dbReference type="GO" id="GO:0050661">
    <property type="term" value="F:NADP binding"/>
    <property type="evidence" value="ECO:0007669"/>
    <property type="project" value="InterPro"/>
</dbReference>